<name>A1HN28_9FIRM</name>
<dbReference type="InterPro" id="IPR001543">
    <property type="entry name" value="FliN-like_C"/>
</dbReference>
<evidence type="ECO:0000256" key="2">
    <source>
        <dbReference type="ARBA" id="ARBA00004202"/>
    </source>
</evidence>
<keyword evidence="8" id="KW-0472">Membrane</keyword>
<comment type="caution">
    <text evidence="12">The sequence shown here is derived from an EMBL/GenBank/DDBJ whole genome shotgun (WGS) entry which is preliminary data.</text>
</comment>
<dbReference type="InterPro" id="IPR028976">
    <property type="entry name" value="CheC-like_sf"/>
</dbReference>
<dbReference type="SUPFAM" id="SSF101801">
    <property type="entry name" value="Surface presentation of antigens (SPOA)"/>
    <property type="match status" value="1"/>
</dbReference>
<dbReference type="GO" id="GO:0050918">
    <property type="term" value="P:positive chemotaxis"/>
    <property type="evidence" value="ECO:0007669"/>
    <property type="project" value="TreeGrafter"/>
</dbReference>
<dbReference type="OrthoDB" id="9806941at2"/>
<dbReference type="EMBL" id="AAWL01000002">
    <property type="protein sequence ID" value="EAX48656.1"/>
    <property type="molecule type" value="Genomic_DNA"/>
</dbReference>
<dbReference type="AlphaFoldDB" id="A1HN28"/>
<dbReference type="PIRSF" id="PIRSF002888">
    <property type="entry name" value="FliM"/>
    <property type="match status" value="1"/>
</dbReference>
<dbReference type="GO" id="GO:0005886">
    <property type="term" value="C:plasma membrane"/>
    <property type="evidence" value="ECO:0007669"/>
    <property type="project" value="UniProtKB-SubCell"/>
</dbReference>
<accession>A1HN28</accession>
<keyword evidence="7" id="KW-0283">Flagellar rotation</keyword>
<dbReference type="NCBIfam" id="TIGR01397">
    <property type="entry name" value="fliM_switch"/>
    <property type="match status" value="1"/>
</dbReference>
<dbReference type="GO" id="GO:0071978">
    <property type="term" value="P:bacterial-type flagellum-dependent swarming motility"/>
    <property type="evidence" value="ECO:0007669"/>
    <property type="project" value="TreeGrafter"/>
</dbReference>
<dbReference type="GO" id="GO:0009425">
    <property type="term" value="C:bacterial-type flagellum basal body"/>
    <property type="evidence" value="ECO:0007669"/>
    <property type="project" value="UniProtKB-SubCell"/>
</dbReference>
<evidence type="ECO:0000256" key="7">
    <source>
        <dbReference type="ARBA" id="ARBA00022779"/>
    </source>
</evidence>
<keyword evidence="5" id="KW-1003">Cell membrane</keyword>
<dbReference type="SUPFAM" id="SSF103039">
    <property type="entry name" value="CheC-like"/>
    <property type="match status" value="1"/>
</dbReference>
<dbReference type="RefSeq" id="WP_007288427.1">
    <property type="nucleotide sequence ID" value="NZ_AAWL01000002.1"/>
</dbReference>
<evidence type="ECO:0000256" key="6">
    <source>
        <dbReference type="ARBA" id="ARBA00022500"/>
    </source>
</evidence>
<evidence type="ECO:0000256" key="8">
    <source>
        <dbReference type="ARBA" id="ARBA00023136"/>
    </source>
</evidence>
<evidence type="ECO:0000313" key="12">
    <source>
        <dbReference type="EMBL" id="EAX48656.1"/>
    </source>
</evidence>
<dbReference type="InterPro" id="IPR001689">
    <property type="entry name" value="Flag_FliM"/>
</dbReference>
<evidence type="ECO:0000256" key="4">
    <source>
        <dbReference type="ARBA" id="ARBA00021898"/>
    </source>
</evidence>
<dbReference type="PANTHER" id="PTHR30034:SF6">
    <property type="entry name" value="YOP PROTEINS TRANSLOCATION PROTEIN Q"/>
    <property type="match status" value="1"/>
</dbReference>
<evidence type="ECO:0000256" key="1">
    <source>
        <dbReference type="ARBA" id="ARBA00004117"/>
    </source>
</evidence>
<reference evidence="12 13" key="1">
    <citation type="submission" date="2007-01" db="EMBL/GenBank/DDBJ databases">
        <title>Annotation of the draft genome assembly of Thermosinus carboxydivorans Nor1.</title>
        <authorList>
            <consortium name="US DOE Joint Genome Institute (JGI-ORNL)"/>
            <person name="Larimer F."/>
            <person name="Land M."/>
            <person name="Hauser L."/>
        </authorList>
    </citation>
    <scope>NUCLEOTIDE SEQUENCE [LARGE SCALE GENOMIC DNA]</scope>
    <source>
        <strain evidence="12 13">Nor1</strain>
    </source>
</reference>
<dbReference type="Proteomes" id="UP000005139">
    <property type="component" value="Unassembled WGS sequence"/>
</dbReference>
<dbReference type="CDD" id="cd17908">
    <property type="entry name" value="FliM"/>
    <property type="match status" value="1"/>
</dbReference>
<dbReference type="Pfam" id="PF01052">
    <property type="entry name" value="FliMN_C"/>
    <property type="match status" value="1"/>
</dbReference>
<keyword evidence="12" id="KW-0282">Flagellum</keyword>
<keyword evidence="12" id="KW-0966">Cell projection</keyword>
<dbReference type="PANTHER" id="PTHR30034">
    <property type="entry name" value="FLAGELLAR MOTOR SWITCH PROTEIN FLIM"/>
    <property type="match status" value="1"/>
</dbReference>
<protein>
    <recommendedName>
        <fullName evidence="4 10">Flagellar motor switch protein FliM</fullName>
    </recommendedName>
</protein>
<proteinExistence type="inferred from homology"/>
<dbReference type="Gene3D" id="2.30.330.10">
    <property type="entry name" value="SpoA-like"/>
    <property type="match status" value="1"/>
</dbReference>
<keyword evidence="6" id="KW-0145">Chemotaxis</keyword>
<gene>
    <name evidence="12" type="ORF">TcarDRAFT_2128</name>
</gene>
<keyword evidence="13" id="KW-1185">Reference proteome</keyword>
<organism evidence="12 13">
    <name type="scientific">Thermosinus carboxydivorans Nor1</name>
    <dbReference type="NCBI Taxonomy" id="401526"/>
    <lineage>
        <taxon>Bacteria</taxon>
        <taxon>Bacillati</taxon>
        <taxon>Bacillota</taxon>
        <taxon>Negativicutes</taxon>
        <taxon>Selenomonadales</taxon>
        <taxon>Sporomusaceae</taxon>
        <taxon>Thermosinus</taxon>
    </lineage>
</organism>
<evidence type="ECO:0000256" key="5">
    <source>
        <dbReference type="ARBA" id="ARBA00022475"/>
    </source>
</evidence>
<dbReference type="GO" id="GO:0003774">
    <property type="term" value="F:cytoskeletal motor activity"/>
    <property type="evidence" value="ECO:0007669"/>
    <property type="project" value="InterPro"/>
</dbReference>
<evidence type="ECO:0000256" key="9">
    <source>
        <dbReference type="ARBA" id="ARBA00023143"/>
    </source>
</evidence>
<feature type="domain" description="Flagellar motor switch protein FliN-like C-terminal" evidence="11">
    <location>
        <begin position="256"/>
        <end position="325"/>
    </location>
</feature>
<dbReference type="Pfam" id="PF02154">
    <property type="entry name" value="FliM"/>
    <property type="match status" value="1"/>
</dbReference>
<comment type="similarity">
    <text evidence="3">Belongs to the FliM family.</text>
</comment>
<evidence type="ECO:0000259" key="11">
    <source>
        <dbReference type="Pfam" id="PF01052"/>
    </source>
</evidence>
<keyword evidence="12" id="KW-0969">Cilium</keyword>
<keyword evidence="9" id="KW-0975">Bacterial flagellum</keyword>
<evidence type="ECO:0000256" key="3">
    <source>
        <dbReference type="ARBA" id="ARBA00011049"/>
    </source>
</evidence>
<comment type="subcellular location">
    <subcellularLocation>
        <location evidence="1">Bacterial flagellum basal body</location>
    </subcellularLocation>
    <subcellularLocation>
        <location evidence="2">Cell membrane</location>
        <topology evidence="2">Peripheral membrane protein</topology>
    </subcellularLocation>
</comment>
<evidence type="ECO:0000313" key="13">
    <source>
        <dbReference type="Proteomes" id="UP000005139"/>
    </source>
</evidence>
<dbReference type="InterPro" id="IPR036429">
    <property type="entry name" value="SpoA-like_sf"/>
</dbReference>
<sequence length="334" mass="37113">MAGSDVLSQAEIDELLSALSTGIVSAEEIKSEQKERKIKVYDFKRPDKFSKDQIRTLYMLHENFARLINTYLSAHLRTLVHINVASVDQLTYEEFIRSLPNPSVISIFQMPPLKGNVILELNPNIVFAVIDRLFGGTGVAPVKPRPLTDIEEAIIRRVLAKMLEGFQEAWKQVVAVEPRIGAIETNPQFAQIVPPSDMVVIITLQAKIGQAEGLINVCIPYLVLEPIMSKLTTTFWVALGTTKQVTQENITTLQRKLQRTSVPVIVELGRATVTVQDLLDLAVGDVLQLESRFDGELSVIIGQREKFKCKPGLVGGKVAVQITEVMLKGDENDE</sequence>
<dbReference type="PRINTS" id="PR00955">
    <property type="entry name" value="FLGMOTORFLIM"/>
</dbReference>
<reference evidence="12 13" key="2">
    <citation type="submission" date="2007-01" db="EMBL/GenBank/DDBJ databases">
        <title>Sequencing of the draft genome and assembly of Thermosinus carboxydivorans Nor1.</title>
        <authorList>
            <consortium name="US DOE Joint Genome Institute (JGI-PGF)"/>
            <person name="Copeland A."/>
            <person name="Lucas S."/>
            <person name="Lapidus A."/>
            <person name="Barry K."/>
            <person name="Glavina del Rio T."/>
            <person name="Dalin E."/>
            <person name="Tice H."/>
            <person name="Bruce D."/>
            <person name="Pitluck S."/>
            <person name="Richardson P."/>
        </authorList>
    </citation>
    <scope>NUCLEOTIDE SEQUENCE [LARGE SCALE GENOMIC DNA]</scope>
    <source>
        <strain evidence="12 13">Nor1</strain>
    </source>
</reference>
<dbReference type="Gene3D" id="3.40.1550.10">
    <property type="entry name" value="CheC-like"/>
    <property type="match status" value="1"/>
</dbReference>
<dbReference type="eggNOG" id="COG1868">
    <property type="taxonomic scope" value="Bacteria"/>
</dbReference>
<evidence type="ECO:0000256" key="10">
    <source>
        <dbReference type="NCBIfam" id="TIGR01397"/>
    </source>
</evidence>